<sequence length="79" mass="8975">MAGRHGAAMHRHNRVRVGKNFIMAVHTPSLSACKTYPMSIGFLIWRSSSEFPVKIDHPLTPIRCNPERKPIQCATYIKD</sequence>
<evidence type="ECO:0000313" key="1">
    <source>
        <dbReference type="EMBL" id="CRZ75146.1"/>
    </source>
</evidence>
<organism evidence="1 2">
    <name type="scientific">Vibrio cholerae</name>
    <dbReference type="NCBI Taxonomy" id="666"/>
    <lineage>
        <taxon>Bacteria</taxon>
        <taxon>Pseudomonadati</taxon>
        <taxon>Pseudomonadota</taxon>
        <taxon>Gammaproteobacteria</taxon>
        <taxon>Vibrionales</taxon>
        <taxon>Vibrionaceae</taxon>
        <taxon>Vibrio</taxon>
    </lineage>
</organism>
<dbReference type="Proteomes" id="UP000044806">
    <property type="component" value="Unassembled WGS sequence"/>
</dbReference>
<dbReference type="PROSITE" id="PS51257">
    <property type="entry name" value="PROKAR_LIPOPROTEIN"/>
    <property type="match status" value="1"/>
</dbReference>
<evidence type="ECO:0000313" key="2">
    <source>
        <dbReference type="Proteomes" id="UP000044806"/>
    </source>
</evidence>
<dbReference type="AlphaFoldDB" id="A0A655ZXJ3"/>
<gene>
    <name evidence="1" type="ORF">ERS013165_00026</name>
</gene>
<protein>
    <submittedName>
        <fullName evidence="1">Uncharacterized protein</fullName>
    </submittedName>
</protein>
<accession>A0A655ZXJ3</accession>
<name>A0A655ZXJ3_VIBCL</name>
<dbReference type="EMBL" id="CWOW01000001">
    <property type="protein sequence ID" value="CRZ75146.1"/>
    <property type="molecule type" value="Genomic_DNA"/>
</dbReference>
<reference evidence="1 2" key="1">
    <citation type="submission" date="2015-07" db="EMBL/GenBank/DDBJ databases">
        <authorList>
            <consortium name="Pathogen Informatics"/>
        </authorList>
    </citation>
    <scope>NUCLEOTIDE SEQUENCE [LARGE SCALE GENOMIC DNA]</scope>
    <source>
        <strain evidence="1 2">A51</strain>
    </source>
</reference>
<proteinExistence type="predicted"/>